<evidence type="ECO:0000256" key="1">
    <source>
        <dbReference type="SAM" id="MobiDB-lite"/>
    </source>
</evidence>
<proteinExistence type="predicted"/>
<evidence type="ECO:0008006" key="5">
    <source>
        <dbReference type="Google" id="ProtNLM"/>
    </source>
</evidence>
<sequence>MAIADTPSSGEPPRTAPGRRSQALYRLQVGGIGLGFILLVIGIANAVIDRAQEVEQTAVPEAKIDPPAPTETPASDPLAEIGVVPSPEPATPTPTTSATADNVSTPPPSE</sequence>
<feature type="region of interest" description="Disordered" evidence="1">
    <location>
        <begin position="1"/>
        <end position="20"/>
    </location>
</feature>
<protein>
    <recommendedName>
        <fullName evidence="5">Energy transducer TonB</fullName>
    </recommendedName>
</protein>
<evidence type="ECO:0000313" key="3">
    <source>
        <dbReference type="EMBL" id="GGA08274.1"/>
    </source>
</evidence>
<organism evidence="3 4">
    <name type="scientific">Blastomonas marina</name>
    <dbReference type="NCBI Taxonomy" id="1867408"/>
    <lineage>
        <taxon>Bacteria</taxon>
        <taxon>Pseudomonadati</taxon>
        <taxon>Pseudomonadota</taxon>
        <taxon>Alphaproteobacteria</taxon>
        <taxon>Sphingomonadales</taxon>
        <taxon>Sphingomonadaceae</taxon>
        <taxon>Blastomonas</taxon>
    </lineage>
</organism>
<reference evidence="4" key="1">
    <citation type="journal article" date="2019" name="Int. J. Syst. Evol. Microbiol.">
        <title>The Global Catalogue of Microorganisms (GCM) 10K type strain sequencing project: providing services to taxonomists for standard genome sequencing and annotation.</title>
        <authorList>
            <consortium name="The Broad Institute Genomics Platform"/>
            <consortium name="The Broad Institute Genome Sequencing Center for Infectious Disease"/>
            <person name="Wu L."/>
            <person name="Ma J."/>
        </authorList>
    </citation>
    <scope>NUCLEOTIDE SEQUENCE [LARGE SCALE GENOMIC DNA]</scope>
    <source>
        <strain evidence="4">CGMCC 1.15297</strain>
    </source>
</reference>
<comment type="caution">
    <text evidence="3">The sequence shown here is derived from an EMBL/GenBank/DDBJ whole genome shotgun (WGS) entry which is preliminary data.</text>
</comment>
<accession>A0ABQ1FEN6</accession>
<evidence type="ECO:0000313" key="4">
    <source>
        <dbReference type="Proteomes" id="UP000603317"/>
    </source>
</evidence>
<keyword evidence="2" id="KW-0812">Transmembrane</keyword>
<feature type="transmembrane region" description="Helical" evidence="2">
    <location>
        <begin position="29"/>
        <end position="48"/>
    </location>
</feature>
<keyword evidence="2" id="KW-0472">Membrane</keyword>
<keyword evidence="4" id="KW-1185">Reference proteome</keyword>
<keyword evidence="2" id="KW-1133">Transmembrane helix</keyword>
<feature type="region of interest" description="Disordered" evidence="1">
    <location>
        <begin position="58"/>
        <end position="110"/>
    </location>
</feature>
<gene>
    <name evidence="3" type="ORF">GCM10010923_18100</name>
</gene>
<name>A0ABQ1FEN6_9SPHN</name>
<dbReference type="RefSeq" id="WP_188642384.1">
    <property type="nucleotide sequence ID" value="NZ_BMID01000001.1"/>
</dbReference>
<dbReference type="Proteomes" id="UP000603317">
    <property type="component" value="Unassembled WGS sequence"/>
</dbReference>
<evidence type="ECO:0000256" key="2">
    <source>
        <dbReference type="SAM" id="Phobius"/>
    </source>
</evidence>
<dbReference type="EMBL" id="BMID01000001">
    <property type="protein sequence ID" value="GGA08274.1"/>
    <property type="molecule type" value="Genomic_DNA"/>
</dbReference>